<dbReference type="SUPFAM" id="SSF48350">
    <property type="entry name" value="GTPase activation domain, GAP"/>
    <property type="match status" value="1"/>
</dbReference>
<name>A0AA86R3I4_9EUKA</name>
<keyword evidence="5" id="KW-1185">Reference proteome</keyword>
<organism evidence="2">
    <name type="scientific">Hexamita inflata</name>
    <dbReference type="NCBI Taxonomy" id="28002"/>
    <lineage>
        <taxon>Eukaryota</taxon>
        <taxon>Metamonada</taxon>
        <taxon>Diplomonadida</taxon>
        <taxon>Hexamitidae</taxon>
        <taxon>Hexamitinae</taxon>
        <taxon>Hexamita</taxon>
    </lineage>
</organism>
<dbReference type="EMBL" id="CATOUU010001088">
    <property type="protein sequence ID" value="CAI9971054.1"/>
    <property type="molecule type" value="Genomic_DNA"/>
</dbReference>
<accession>A0AA86R3I4</accession>
<reference evidence="3 5" key="2">
    <citation type="submission" date="2024-07" db="EMBL/GenBank/DDBJ databases">
        <authorList>
            <person name="Akdeniz Z."/>
        </authorList>
    </citation>
    <scope>NUCLEOTIDE SEQUENCE [LARGE SCALE GENOMIC DNA]</scope>
</reference>
<comment type="caution">
    <text evidence="2">The sequence shown here is derived from an EMBL/GenBank/DDBJ whole genome shotgun (WGS) entry which is preliminary data.</text>
</comment>
<dbReference type="InterPro" id="IPR000198">
    <property type="entry name" value="RhoGAP_dom"/>
</dbReference>
<reference evidence="2" key="1">
    <citation type="submission" date="2023-06" db="EMBL/GenBank/DDBJ databases">
        <authorList>
            <person name="Kurt Z."/>
        </authorList>
    </citation>
    <scope>NUCLEOTIDE SEQUENCE</scope>
</reference>
<dbReference type="Pfam" id="PF00620">
    <property type="entry name" value="RhoGAP"/>
    <property type="match status" value="1"/>
</dbReference>
<evidence type="ECO:0000313" key="5">
    <source>
        <dbReference type="Proteomes" id="UP001642409"/>
    </source>
</evidence>
<feature type="domain" description="Rho-GAP" evidence="1">
    <location>
        <begin position="38"/>
        <end position="204"/>
    </location>
</feature>
<sequence length="204" mass="23548">MPMLHDNDALIKMLAAKNSKFKVQQAISERAKVHLNPINLDLICVDMPIPMFIANAFAELNNRPCQVGIFRMQPSAELQQILNKTLDSTYYVDPKPLETDQLCALIKYFYRRLTQSLISSEIATYLRAHPTDINLIRMDVKQIKPVYKENLKFLSKRLKELTLIQGYRMDAKNFGVCFAPNLFEVYQFGDERIVQTMIENADAL</sequence>
<dbReference type="EMBL" id="CAXDID020000092">
    <property type="protein sequence ID" value="CAL6023128.1"/>
    <property type="molecule type" value="Genomic_DNA"/>
</dbReference>
<evidence type="ECO:0000313" key="3">
    <source>
        <dbReference type="EMBL" id="CAL6023128.1"/>
    </source>
</evidence>
<dbReference type="Proteomes" id="UP001642409">
    <property type="component" value="Unassembled WGS sequence"/>
</dbReference>
<gene>
    <name evidence="3" type="ORF">HINF_LOCUS28983</name>
    <name evidence="2" type="ORF">HINF_LOCUS58699</name>
    <name evidence="4" type="ORF">HINF_LOCUS61603</name>
</gene>
<dbReference type="PROSITE" id="PS50238">
    <property type="entry name" value="RHOGAP"/>
    <property type="match status" value="1"/>
</dbReference>
<evidence type="ECO:0000259" key="1">
    <source>
        <dbReference type="PROSITE" id="PS50238"/>
    </source>
</evidence>
<dbReference type="InterPro" id="IPR008936">
    <property type="entry name" value="Rho_GTPase_activation_prot"/>
</dbReference>
<evidence type="ECO:0000313" key="4">
    <source>
        <dbReference type="EMBL" id="CAL6083187.1"/>
    </source>
</evidence>
<dbReference type="Gene3D" id="1.10.555.10">
    <property type="entry name" value="Rho GTPase activation protein"/>
    <property type="match status" value="1"/>
</dbReference>
<protein>
    <submittedName>
        <fullName evidence="2">RhoGAP domain-containing protein</fullName>
    </submittedName>
    <submittedName>
        <fullName evidence="3">RhoGAP_domain-containing protein</fullName>
    </submittedName>
</protein>
<dbReference type="AlphaFoldDB" id="A0AA86R3I4"/>
<dbReference type="SMART" id="SM00324">
    <property type="entry name" value="RhoGAP"/>
    <property type="match status" value="1"/>
</dbReference>
<proteinExistence type="predicted"/>
<dbReference type="EMBL" id="CAXDID020000370">
    <property type="protein sequence ID" value="CAL6083187.1"/>
    <property type="molecule type" value="Genomic_DNA"/>
</dbReference>
<dbReference type="GO" id="GO:0007165">
    <property type="term" value="P:signal transduction"/>
    <property type="evidence" value="ECO:0007669"/>
    <property type="project" value="InterPro"/>
</dbReference>
<dbReference type="CDD" id="cd00159">
    <property type="entry name" value="RhoGAP"/>
    <property type="match status" value="1"/>
</dbReference>
<evidence type="ECO:0000313" key="2">
    <source>
        <dbReference type="EMBL" id="CAI9971054.1"/>
    </source>
</evidence>